<organism evidence="2 3">
    <name type="scientific">Paramecium octaurelia</name>
    <dbReference type="NCBI Taxonomy" id="43137"/>
    <lineage>
        <taxon>Eukaryota</taxon>
        <taxon>Sar</taxon>
        <taxon>Alveolata</taxon>
        <taxon>Ciliophora</taxon>
        <taxon>Intramacronucleata</taxon>
        <taxon>Oligohymenophorea</taxon>
        <taxon>Peniculida</taxon>
        <taxon>Parameciidae</taxon>
        <taxon>Paramecium</taxon>
    </lineage>
</organism>
<dbReference type="Proteomes" id="UP000683925">
    <property type="component" value="Unassembled WGS sequence"/>
</dbReference>
<keyword evidence="1" id="KW-0812">Transmembrane</keyword>
<protein>
    <recommendedName>
        <fullName evidence="4">Transmembrane protein</fullName>
    </recommendedName>
</protein>
<gene>
    <name evidence="2" type="ORF">POCTA_138.1.T0930219</name>
</gene>
<keyword evidence="1" id="KW-1133">Transmembrane helix</keyword>
<feature type="transmembrane region" description="Helical" evidence="1">
    <location>
        <begin position="240"/>
        <end position="261"/>
    </location>
</feature>
<evidence type="ECO:0000256" key="1">
    <source>
        <dbReference type="SAM" id="Phobius"/>
    </source>
</evidence>
<evidence type="ECO:0000313" key="2">
    <source>
        <dbReference type="EMBL" id="CAD8188888.1"/>
    </source>
</evidence>
<accession>A0A8S1WFP0</accession>
<evidence type="ECO:0008006" key="4">
    <source>
        <dbReference type="Google" id="ProtNLM"/>
    </source>
</evidence>
<keyword evidence="1" id="KW-0472">Membrane</keyword>
<comment type="caution">
    <text evidence="2">The sequence shown here is derived from an EMBL/GenBank/DDBJ whole genome shotgun (WGS) entry which is preliminary data.</text>
</comment>
<evidence type="ECO:0000313" key="3">
    <source>
        <dbReference type="Proteomes" id="UP000683925"/>
    </source>
</evidence>
<reference evidence="2" key="1">
    <citation type="submission" date="2021-01" db="EMBL/GenBank/DDBJ databases">
        <authorList>
            <consortium name="Genoscope - CEA"/>
            <person name="William W."/>
        </authorList>
    </citation>
    <scope>NUCLEOTIDE SEQUENCE</scope>
</reference>
<proteinExistence type="predicted"/>
<dbReference type="EMBL" id="CAJJDP010000092">
    <property type="protein sequence ID" value="CAD8188888.1"/>
    <property type="molecule type" value="Genomic_DNA"/>
</dbReference>
<keyword evidence="3" id="KW-1185">Reference proteome</keyword>
<dbReference type="AlphaFoldDB" id="A0A8S1WFP0"/>
<sequence length="291" mass="35490">MQKLSLHLMNPIMNCQFQLQINRIVKTIFKMNRILKGKNRKKQWIYIMYELNTLNRIISLYTECIVHSQIIQKEQVYPLVSLHNSCQISYNFRKSYVIFYYLLQRDLNNNRPVIKFFYYYLLCKYYLQFHLIIFPSQLLNQFHVIIGQNHLLNYENNDSKLDFQLIKSKEVLFFKSKQTINQSLMKQFAYKNRFIIQIRNKPSYLLFNFLNCVKQILNLSGFQNMKPYIYHESSRQTQKMAIKIIGMMIITCIIMFEFIFFSRIVEYCYRNSKNDSKMYQVIFHLNISYFC</sequence>
<name>A0A8S1WFP0_PAROT</name>